<feature type="transmembrane region" description="Helical" evidence="1">
    <location>
        <begin position="110"/>
        <end position="133"/>
    </location>
</feature>
<feature type="transmembrane region" description="Helical" evidence="1">
    <location>
        <begin position="78"/>
        <end position="98"/>
    </location>
</feature>
<dbReference type="InterPro" id="IPR020846">
    <property type="entry name" value="MFS_dom"/>
</dbReference>
<feature type="transmembrane region" description="Helical" evidence="1">
    <location>
        <begin position="174"/>
        <end position="192"/>
    </location>
</feature>
<keyword evidence="1" id="KW-0812">Transmembrane</keyword>
<dbReference type="InterPro" id="IPR050327">
    <property type="entry name" value="Proton-linked_MCT"/>
</dbReference>
<evidence type="ECO:0000256" key="1">
    <source>
        <dbReference type="SAM" id="Phobius"/>
    </source>
</evidence>
<feature type="transmembrane region" description="Helical" evidence="1">
    <location>
        <begin position="363"/>
        <end position="386"/>
    </location>
</feature>
<dbReference type="PROSITE" id="PS50850">
    <property type="entry name" value="MFS"/>
    <property type="match status" value="1"/>
</dbReference>
<feature type="transmembrane region" description="Helical" evidence="1">
    <location>
        <begin position="308"/>
        <end position="327"/>
    </location>
</feature>
<organism evidence="3">
    <name type="scientific">marine metagenome</name>
    <dbReference type="NCBI Taxonomy" id="408172"/>
    <lineage>
        <taxon>unclassified sequences</taxon>
        <taxon>metagenomes</taxon>
        <taxon>ecological metagenomes</taxon>
    </lineage>
</organism>
<keyword evidence="1" id="KW-1133">Transmembrane helix</keyword>
<reference evidence="3" key="1">
    <citation type="submission" date="2018-05" db="EMBL/GenBank/DDBJ databases">
        <authorList>
            <person name="Lanie J.A."/>
            <person name="Ng W.-L."/>
            <person name="Kazmierczak K.M."/>
            <person name="Andrzejewski T.M."/>
            <person name="Davidsen T.M."/>
            <person name="Wayne K.J."/>
            <person name="Tettelin H."/>
            <person name="Glass J.I."/>
            <person name="Rusch D."/>
            <person name="Podicherti R."/>
            <person name="Tsui H.-C.T."/>
            <person name="Winkler M.E."/>
        </authorList>
    </citation>
    <scope>NUCLEOTIDE SEQUENCE</scope>
</reference>
<accession>A0A381UX60</accession>
<dbReference type="GO" id="GO:0022857">
    <property type="term" value="F:transmembrane transporter activity"/>
    <property type="evidence" value="ECO:0007669"/>
    <property type="project" value="InterPro"/>
</dbReference>
<evidence type="ECO:0000313" key="3">
    <source>
        <dbReference type="EMBL" id="SVA32715.1"/>
    </source>
</evidence>
<feature type="transmembrane region" description="Helical" evidence="1">
    <location>
        <begin position="7"/>
        <end position="28"/>
    </location>
</feature>
<dbReference type="PANTHER" id="PTHR11360:SF284">
    <property type="entry name" value="EG:103B4.3 PROTEIN-RELATED"/>
    <property type="match status" value="1"/>
</dbReference>
<keyword evidence="1" id="KW-0472">Membrane</keyword>
<feature type="transmembrane region" description="Helical" evidence="1">
    <location>
        <begin position="398"/>
        <end position="417"/>
    </location>
</feature>
<protein>
    <recommendedName>
        <fullName evidence="2">Major facilitator superfamily (MFS) profile domain-containing protein</fullName>
    </recommendedName>
</protein>
<feature type="transmembrane region" description="Helical" evidence="1">
    <location>
        <begin position="281"/>
        <end position="301"/>
    </location>
</feature>
<name>A0A381UX60_9ZZZZ</name>
<dbReference type="AlphaFoldDB" id="A0A381UX60"/>
<gene>
    <name evidence="3" type="ORF">METZ01_LOCUS85569</name>
</gene>
<dbReference type="InterPro" id="IPR011701">
    <property type="entry name" value="MFS"/>
</dbReference>
<dbReference type="PANTHER" id="PTHR11360">
    <property type="entry name" value="MONOCARBOXYLATE TRANSPORTER"/>
    <property type="match status" value="1"/>
</dbReference>
<feature type="transmembrane region" description="Helical" evidence="1">
    <location>
        <begin position="243"/>
        <end position="269"/>
    </location>
</feature>
<dbReference type="SUPFAM" id="SSF103473">
    <property type="entry name" value="MFS general substrate transporter"/>
    <property type="match status" value="1"/>
</dbReference>
<dbReference type="Pfam" id="PF07690">
    <property type="entry name" value="MFS_1"/>
    <property type="match status" value="1"/>
</dbReference>
<evidence type="ECO:0000259" key="2">
    <source>
        <dbReference type="PROSITE" id="PS50850"/>
    </source>
</evidence>
<dbReference type="InterPro" id="IPR036259">
    <property type="entry name" value="MFS_trans_sf"/>
</dbReference>
<sequence length="426" mass="45648">MKPKFFYGWWIALTALVVNAVISAPAFGATGLWIDSLETEFGWSRTQLSIAFSLGQLEGSVAAPFVGYLIDKIGGKKVACIGAIASSVGFLCLSQTVPITESRENWLDPAIFYISYVTIMFGVTLGGWIPMTVIINNWFAKHRSLAMSIGSVGFSIGTFAIVPFLAILIESESVGWKTTALGLTLFFPLLIFPITRIIKNTPEEIGEVPDGIEATSTVDSIPDQSVEIGSNDFSLKAALQEKVFWYIAIGHGASAMLTSTMMVHLILAFKHQGISLQTAAFIWGLAMGVGGVSQILGGFLGDRTKKHVAVCIFGCIQAIGVSLAVLVTNTGTALIFAIVYGIGFGARAPITTSMRGDYFGRKAFGKIMGVSAMSMMLMTMFGPIFAGRLFDLQGNYQNGFLILACCGFIGSLIFLLAKRPVLQKTG</sequence>
<feature type="transmembrane region" description="Helical" evidence="1">
    <location>
        <begin position="145"/>
        <end position="168"/>
    </location>
</feature>
<feature type="transmembrane region" description="Helical" evidence="1">
    <location>
        <begin position="48"/>
        <end position="71"/>
    </location>
</feature>
<feature type="transmembrane region" description="Helical" evidence="1">
    <location>
        <begin position="333"/>
        <end position="351"/>
    </location>
</feature>
<proteinExistence type="predicted"/>
<dbReference type="Gene3D" id="1.20.1250.20">
    <property type="entry name" value="MFS general substrate transporter like domains"/>
    <property type="match status" value="2"/>
</dbReference>
<dbReference type="EMBL" id="UINC01007330">
    <property type="protein sequence ID" value="SVA32715.1"/>
    <property type="molecule type" value="Genomic_DNA"/>
</dbReference>
<feature type="domain" description="Major facilitator superfamily (MFS) profile" evidence="2">
    <location>
        <begin position="12"/>
        <end position="422"/>
    </location>
</feature>